<dbReference type="AlphaFoldDB" id="A0A9X1SGF1"/>
<evidence type="ECO:0000313" key="2">
    <source>
        <dbReference type="Proteomes" id="UP001139103"/>
    </source>
</evidence>
<sequence length="159" mass="18377">MAEQAFVEELDRLVFHLTERLTGEADGQPKVFRDSANGNLQEFFTRFQSLKLRSNEQPDSLFEQCQQIVQGVRPQTLRNDAILRRRVGYAMLKTQTRMREKWSRVFDRRYFDGRCIAGDTARGFAPSSLAFQGTFVRSKPRRPALYAPSDGTIFRPVIP</sequence>
<dbReference type="EMBL" id="JAJKFT010000004">
    <property type="protein sequence ID" value="MCC9628917.1"/>
    <property type="molecule type" value="Genomic_DNA"/>
</dbReference>
<organism evidence="1 2">
    <name type="scientific">Blastopirellula sediminis</name>
    <dbReference type="NCBI Taxonomy" id="2894196"/>
    <lineage>
        <taxon>Bacteria</taxon>
        <taxon>Pseudomonadati</taxon>
        <taxon>Planctomycetota</taxon>
        <taxon>Planctomycetia</taxon>
        <taxon>Pirellulales</taxon>
        <taxon>Pirellulaceae</taxon>
        <taxon>Blastopirellula</taxon>
    </lineage>
</organism>
<dbReference type="Proteomes" id="UP001139103">
    <property type="component" value="Unassembled WGS sequence"/>
</dbReference>
<gene>
    <name evidence="1" type="ORF">LOC68_10945</name>
</gene>
<proteinExistence type="predicted"/>
<protein>
    <submittedName>
        <fullName evidence="1">Uncharacterized protein</fullName>
    </submittedName>
</protein>
<evidence type="ECO:0000313" key="1">
    <source>
        <dbReference type="EMBL" id="MCC9628917.1"/>
    </source>
</evidence>
<accession>A0A9X1SGF1</accession>
<dbReference type="RefSeq" id="WP_230218429.1">
    <property type="nucleotide sequence ID" value="NZ_JAJKFT010000004.1"/>
</dbReference>
<comment type="caution">
    <text evidence="1">The sequence shown here is derived from an EMBL/GenBank/DDBJ whole genome shotgun (WGS) entry which is preliminary data.</text>
</comment>
<keyword evidence="2" id="KW-1185">Reference proteome</keyword>
<name>A0A9X1SGF1_9BACT</name>
<reference evidence="1" key="1">
    <citation type="submission" date="2021-11" db="EMBL/GenBank/DDBJ databases">
        <title>Genome sequence.</title>
        <authorList>
            <person name="Sun Q."/>
        </authorList>
    </citation>
    <scope>NUCLEOTIDE SEQUENCE</scope>
    <source>
        <strain evidence="1">JC732</strain>
    </source>
</reference>